<evidence type="ECO:0000313" key="2">
    <source>
        <dbReference type="Proteomes" id="UP000663193"/>
    </source>
</evidence>
<dbReference type="Proteomes" id="UP000663193">
    <property type="component" value="Chromosome 5"/>
</dbReference>
<keyword evidence="2" id="KW-1185">Reference proteome</keyword>
<dbReference type="AlphaFoldDB" id="A0A7U2F034"/>
<organism evidence="1 2">
    <name type="scientific">Phaeosphaeria nodorum (strain SN15 / ATCC MYA-4574 / FGSC 10173)</name>
    <name type="common">Glume blotch fungus</name>
    <name type="synonym">Parastagonospora nodorum</name>
    <dbReference type="NCBI Taxonomy" id="321614"/>
    <lineage>
        <taxon>Eukaryota</taxon>
        <taxon>Fungi</taxon>
        <taxon>Dikarya</taxon>
        <taxon>Ascomycota</taxon>
        <taxon>Pezizomycotina</taxon>
        <taxon>Dothideomycetes</taxon>
        <taxon>Pleosporomycetidae</taxon>
        <taxon>Pleosporales</taxon>
        <taxon>Pleosporineae</taxon>
        <taxon>Phaeosphaeriaceae</taxon>
        <taxon>Parastagonospora</taxon>
    </lineage>
</organism>
<reference evidence="2" key="1">
    <citation type="journal article" date="2021" name="BMC Genomics">
        <title>Chromosome-level genome assembly and manually-curated proteome of model necrotroph Parastagonospora nodorum Sn15 reveals a genome-wide trove of candidate effector homologs, and redundancy of virulence-related functions within an accessory chromosome.</title>
        <authorList>
            <person name="Bertazzoni S."/>
            <person name="Jones D.A.B."/>
            <person name="Phan H.T."/>
            <person name="Tan K.-C."/>
            <person name="Hane J.K."/>
        </authorList>
    </citation>
    <scope>NUCLEOTIDE SEQUENCE [LARGE SCALE GENOMIC DNA]</scope>
    <source>
        <strain evidence="2">SN15 / ATCC MYA-4574 / FGSC 10173)</strain>
    </source>
</reference>
<gene>
    <name evidence="1" type="ORF">JI435_301930</name>
</gene>
<protein>
    <submittedName>
        <fullName evidence="1">Uncharacterized protein</fullName>
    </submittedName>
</protein>
<sequence length="66" mass="7554">MPGGFQVISCDKEVYEKVRKVAKVVSPNPQNVCRPTYRCLSAWAYQLAKGEFKLPIGGQILRVWIW</sequence>
<dbReference type="VEuPathDB" id="FungiDB:JI435_301930"/>
<accession>A0A7U2F034</accession>
<evidence type="ECO:0000313" key="1">
    <source>
        <dbReference type="EMBL" id="QRC95073.1"/>
    </source>
</evidence>
<name>A0A7U2F034_PHANO</name>
<proteinExistence type="predicted"/>
<dbReference type="EMBL" id="CP069027">
    <property type="protein sequence ID" value="QRC95073.1"/>
    <property type="molecule type" value="Genomic_DNA"/>
</dbReference>